<dbReference type="SUPFAM" id="SSF52540">
    <property type="entry name" value="P-loop containing nucleoside triphosphate hydrolases"/>
    <property type="match status" value="1"/>
</dbReference>
<protein>
    <recommendedName>
        <fullName evidence="7">2,3-diphosphoglycerate synthetase</fullName>
    </recommendedName>
</protein>
<organism evidence="5 6">
    <name type="scientific">Candidatus Aquicultor primus</name>
    <dbReference type="NCBI Taxonomy" id="1797195"/>
    <lineage>
        <taxon>Bacteria</taxon>
        <taxon>Bacillati</taxon>
        <taxon>Actinomycetota</taxon>
        <taxon>Candidatus Aquicultoria</taxon>
        <taxon>Candidatus Aquicultorales</taxon>
        <taxon>Candidatus Aquicultoraceae</taxon>
        <taxon>Candidatus Aquicultor</taxon>
    </lineage>
</organism>
<dbReference type="GO" id="GO:0016874">
    <property type="term" value="F:ligase activity"/>
    <property type="evidence" value="ECO:0007669"/>
    <property type="project" value="UniProtKB-KW"/>
</dbReference>
<evidence type="ECO:0000256" key="1">
    <source>
        <dbReference type="ARBA" id="ARBA00022490"/>
    </source>
</evidence>
<evidence type="ECO:0000256" key="4">
    <source>
        <dbReference type="ARBA" id="ARBA00022840"/>
    </source>
</evidence>
<reference evidence="5 6" key="1">
    <citation type="journal article" date="2016" name="Nat. Commun.">
        <title>Thousands of microbial genomes shed light on interconnected biogeochemical processes in an aquifer system.</title>
        <authorList>
            <person name="Anantharaman K."/>
            <person name="Brown C.T."/>
            <person name="Hug L.A."/>
            <person name="Sharon I."/>
            <person name="Castelle C.J."/>
            <person name="Probst A.J."/>
            <person name="Thomas B.C."/>
            <person name="Singh A."/>
            <person name="Wilkins M.J."/>
            <person name="Karaoz U."/>
            <person name="Brodie E.L."/>
            <person name="Williams K.H."/>
            <person name="Hubbard S.S."/>
            <person name="Banfield J.F."/>
        </authorList>
    </citation>
    <scope>NUCLEOTIDE SEQUENCE [LARGE SCALE GENOMIC DNA]</scope>
</reference>
<keyword evidence="2" id="KW-0436">Ligase</keyword>
<dbReference type="AlphaFoldDB" id="A0A1F2UG06"/>
<dbReference type="Proteomes" id="UP000178086">
    <property type="component" value="Unassembled WGS sequence"/>
</dbReference>
<dbReference type="InterPro" id="IPR016557">
    <property type="entry name" value="Cyc_diphosphoglycerate_synth"/>
</dbReference>
<evidence type="ECO:0000256" key="3">
    <source>
        <dbReference type="ARBA" id="ARBA00022741"/>
    </source>
</evidence>
<evidence type="ECO:0000313" key="6">
    <source>
        <dbReference type="Proteomes" id="UP000178086"/>
    </source>
</evidence>
<proteinExistence type="inferred from homology"/>
<dbReference type="GO" id="GO:0005737">
    <property type="term" value="C:cytoplasm"/>
    <property type="evidence" value="ECO:0007669"/>
    <property type="project" value="InterPro"/>
</dbReference>
<comment type="caution">
    <text evidence="5">The sequence shown here is derived from an EMBL/GenBank/DDBJ whole genome shotgun (WGS) entry which is preliminary data.</text>
</comment>
<keyword evidence="3" id="KW-0547">Nucleotide-binding</keyword>
<evidence type="ECO:0000313" key="5">
    <source>
        <dbReference type="EMBL" id="OFW31969.1"/>
    </source>
</evidence>
<evidence type="ECO:0008006" key="7">
    <source>
        <dbReference type="Google" id="ProtNLM"/>
    </source>
</evidence>
<dbReference type="HAMAP" id="MF_01908">
    <property type="entry name" value="Cyc_PG_syn"/>
    <property type="match status" value="1"/>
</dbReference>
<keyword evidence="1" id="KW-0963">Cytoplasm</keyword>
<keyword evidence="4" id="KW-0067">ATP-binding</keyword>
<dbReference type="InterPro" id="IPR027417">
    <property type="entry name" value="P-loop_NTPase"/>
</dbReference>
<dbReference type="GO" id="GO:0005524">
    <property type="term" value="F:ATP binding"/>
    <property type="evidence" value="ECO:0007669"/>
    <property type="project" value="UniProtKB-KW"/>
</dbReference>
<sequence>MGRWPAITRAIALIDGEHYPPVIKSALETLANNHDYDVVGAVFVGGLEKLSEKGEFDDLGCPVIKEENALTAIMTAIERFNPEIVVDLSDEPVIGYKERFFYASHVLTKGIPYIGADFWFYPPAFQKVLQKPSLSVIGTGKRVGKTAISGFICRHLDEAGYRPGVIAMGRGGPPAPELIEGREIELTPEYLLNLARSGKHAASDYLEDALTSRITAIGCRRCGGGLAGQPFISNVSAGAKLANELDIDLVVLEGSGSALPPVHADAHILAIGAGQPIDYIDGYFGTYRVLLSDLVIVSMCEPPIADKDKVEQLDQAIRNIKPEAKIAHTIFRPKPLQPIAGKRVFLATTAPPSMKGKLASHLEKAYDAEVVGVSTNLSNRKLLRQDIEAAEGTFTTLLTELKAAAVDVVTSIGFDLGLEVVYMDNLPVVIGGDGDLEELVTWVAERAKQNFAGGQSSD</sequence>
<name>A0A1F2UG06_9ACTN</name>
<dbReference type="GO" id="GO:0006094">
    <property type="term" value="P:gluconeogenesis"/>
    <property type="evidence" value="ECO:0007669"/>
    <property type="project" value="InterPro"/>
</dbReference>
<accession>A0A1F2UG06</accession>
<dbReference type="GO" id="GO:0036356">
    <property type="term" value="F:cyclic 2,3-diphosphoglycerate synthetase activity"/>
    <property type="evidence" value="ECO:0007669"/>
    <property type="project" value="InterPro"/>
</dbReference>
<evidence type="ECO:0000256" key="2">
    <source>
        <dbReference type="ARBA" id="ARBA00022598"/>
    </source>
</evidence>
<dbReference type="EMBL" id="MELI01000107">
    <property type="protein sequence ID" value="OFW31969.1"/>
    <property type="molecule type" value="Genomic_DNA"/>
</dbReference>
<dbReference type="PIRSF" id="PIRSF009445">
    <property type="entry name" value="Cyc_PG_syn"/>
    <property type="match status" value="1"/>
</dbReference>
<gene>
    <name evidence="5" type="ORF">A2074_06035</name>
</gene>